<evidence type="ECO:0000313" key="2">
    <source>
        <dbReference type="EMBL" id="HAH2368239.1"/>
    </source>
</evidence>
<dbReference type="EMBL" id="DABASV010000016">
    <property type="protein sequence ID" value="HAH2368239.1"/>
    <property type="molecule type" value="Genomic_DNA"/>
</dbReference>
<comment type="caution">
    <text evidence="1">The sequence shown here is derived from an EMBL/GenBank/DDBJ whole genome shotgun (WGS) entry which is preliminary data.</text>
</comment>
<reference evidence="1" key="2">
    <citation type="submission" date="2019-11" db="EMBL/GenBank/DDBJ databases">
        <authorList>
            <consortium name="NCBI Pathogen Detection Project"/>
        </authorList>
    </citation>
    <scope>NUCLEOTIDE SEQUENCE</scope>
    <source>
        <strain evidence="2">EC00690</strain>
        <strain evidence="1">EC00697</strain>
    </source>
</reference>
<accession>A0A7A4XM66</accession>
<organism evidence="1">
    <name type="scientific">Escherichia coli</name>
    <dbReference type="NCBI Taxonomy" id="562"/>
    <lineage>
        <taxon>Bacteria</taxon>
        <taxon>Pseudomonadati</taxon>
        <taxon>Pseudomonadota</taxon>
        <taxon>Gammaproteobacteria</taxon>
        <taxon>Enterobacterales</taxon>
        <taxon>Enterobacteriaceae</taxon>
        <taxon>Escherichia</taxon>
    </lineage>
</organism>
<dbReference type="AlphaFoldDB" id="A0A7A4XM66"/>
<gene>
    <name evidence="2" type="ORF">GII11_14590</name>
    <name evidence="1" type="ORF">GII13_06860</name>
</gene>
<protein>
    <submittedName>
        <fullName evidence="1">Uncharacterized protein</fullName>
    </submittedName>
</protein>
<sequence>MACQKSQGYFSNSVKACDWEVPENGRLMTPSNTNSVPRQRAPATVVSDEQNLRVFSATPDARARTCSRGRGRAIQLREGQP</sequence>
<evidence type="ECO:0000313" key="1">
    <source>
        <dbReference type="EMBL" id="HAH2346554.1"/>
    </source>
</evidence>
<reference evidence="1" key="1">
    <citation type="journal article" date="2018" name="Genome Biol.">
        <title>SKESA: strategic k-mer extension for scrupulous assemblies.</title>
        <authorList>
            <person name="Souvorov A."/>
            <person name="Agarwala R."/>
            <person name="Lipman D.J."/>
        </authorList>
    </citation>
    <scope>NUCLEOTIDE SEQUENCE</scope>
    <source>
        <strain evidence="2">EC00690</strain>
        <strain evidence="1">EC00697</strain>
    </source>
</reference>
<dbReference type="EMBL" id="DABAST010000009">
    <property type="protein sequence ID" value="HAH2346554.1"/>
    <property type="molecule type" value="Genomic_DNA"/>
</dbReference>
<name>A0A7A4XM66_ECOLX</name>
<proteinExistence type="predicted"/>